<dbReference type="InterPro" id="IPR001841">
    <property type="entry name" value="Znf_RING"/>
</dbReference>
<feature type="domain" description="RING-type" evidence="6">
    <location>
        <begin position="20"/>
        <end position="60"/>
    </location>
</feature>
<evidence type="ECO:0000259" key="7">
    <source>
        <dbReference type="PROSITE" id="PS50135"/>
    </source>
</evidence>
<dbReference type="GO" id="GO:0061630">
    <property type="term" value="F:ubiquitin protein ligase activity"/>
    <property type="evidence" value="ECO:0007669"/>
    <property type="project" value="TreeGrafter"/>
</dbReference>
<reference evidence="8" key="1">
    <citation type="submission" date="2021-01" db="UniProtKB">
        <authorList>
            <consortium name="EnsemblPlants"/>
        </authorList>
    </citation>
    <scope>IDENTIFICATION</scope>
</reference>
<dbReference type="InterPro" id="IPR000433">
    <property type="entry name" value="Znf_ZZ"/>
</dbReference>
<dbReference type="InterPro" id="IPR013083">
    <property type="entry name" value="Znf_RING/FYVE/PHD"/>
</dbReference>
<evidence type="ECO:0000256" key="4">
    <source>
        <dbReference type="PROSITE-ProRule" id="PRU00228"/>
    </source>
</evidence>
<dbReference type="Gramene" id="Kaladp0008s0177.1.v1.1">
    <property type="protein sequence ID" value="Kaladp0008s0177.1.v1.1"/>
    <property type="gene ID" value="Kaladp0008s0177.v1.1"/>
</dbReference>
<keyword evidence="2 4" id="KW-0863">Zinc-finger</keyword>
<dbReference type="EnsemblPlants" id="Kaladp0008s0177.1.v1.1">
    <property type="protein sequence ID" value="Kaladp0008s0177.1.v1.1"/>
    <property type="gene ID" value="Kaladp0008s0177.v1.1"/>
</dbReference>
<evidence type="ECO:0000259" key="6">
    <source>
        <dbReference type="PROSITE" id="PS50089"/>
    </source>
</evidence>
<dbReference type="PANTHER" id="PTHR15898">
    <property type="entry name" value="BIFUNCTIONAL APOPTOSIS REGULATOR"/>
    <property type="match status" value="1"/>
</dbReference>
<keyword evidence="9" id="KW-1185">Reference proteome</keyword>
<evidence type="ECO:0008006" key="10">
    <source>
        <dbReference type="Google" id="ProtNLM"/>
    </source>
</evidence>
<feature type="compositionally biased region" description="Acidic residues" evidence="5">
    <location>
        <begin position="387"/>
        <end position="397"/>
    </location>
</feature>
<proteinExistence type="predicted"/>
<dbReference type="PANTHER" id="PTHR15898:SF15">
    <property type="entry name" value="E3 UBIQUITIN-PROTEIN LIGASE PRT1-LIKE"/>
    <property type="match status" value="1"/>
</dbReference>
<evidence type="ECO:0000256" key="1">
    <source>
        <dbReference type="ARBA" id="ARBA00022723"/>
    </source>
</evidence>
<dbReference type="FunFam" id="3.30.40.10:FF:000489">
    <property type="entry name" value="E3 ubiquitin-protein ligase PRT1"/>
    <property type="match status" value="1"/>
</dbReference>
<dbReference type="PROSITE" id="PS50135">
    <property type="entry name" value="ZF_ZZ_2"/>
    <property type="match status" value="1"/>
</dbReference>
<dbReference type="Pfam" id="PF13920">
    <property type="entry name" value="zf-C3HC4_3"/>
    <property type="match status" value="1"/>
</dbReference>
<name>A0A7N0RBL1_KALFE</name>
<evidence type="ECO:0000256" key="5">
    <source>
        <dbReference type="SAM" id="MobiDB-lite"/>
    </source>
</evidence>
<dbReference type="OMA" id="HTPEHQF"/>
<evidence type="ECO:0000256" key="3">
    <source>
        <dbReference type="ARBA" id="ARBA00022833"/>
    </source>
</evidence>
<evidence type="ECO:0000313" key="9">
    <source>
        <dbReference type="Proteomes" id="UP000594263"/>
    </source>
</evidence>
<dbReference type="InterPro" id="IPR043145">
    <property type="entry name" value="Znf_ZZ_sf"/>
</dbReference>
<feature type="domain" description="ZZ-type" evidence="7">
    <location>
        <begin position="313"/>
        <end position="377"/>
    </location>
</feature>
<dbReference type="Pfam" id="PF00569">
    <property type="entry name" value="ZZ"/>
    <property type="match status" value="1"/>
</dbReference>
<dbReference type="FunFam" id="3.30.60.90:FF:000014">
    <property type="entry name" value="E3 ubiquitin-protein ligase PRT1"/>
    <property type="match status" value="1"/>
</dbReference>
<accession>A0A7N0RBL1</accession>
<dbReference type="Gene3D" id="3.30.40.10">
    <property type="entry name" value="Zinc/RING finger domain, C3HC4 (zinc finger)"/>
    <property type="match status" value="2"/>
</dbReference>
<dbReference type="Pfam" id="PF13445">
    <property type="entry name" value="zf-RING_UBOX"/>
    <property type="match status" value="1"/>
</dbReference>
<protein>
    <recommendedName>
        <fullName evidence="10">E3 ubiquitin-protein ligase PRT1</fullName>
    </recommendedName>
</protein>
<keyword evidence="1" id="KW-0479">Metal-binding</keyword>
<sequence length="423" mass="47589">METQIDEENVEDVEDEEFKCCVCLELMYKPVVLACGHICCFWCVFRTMNAVLESHCPICRHPYNHFPNVCRLLHFVIQTLYPIAYKKREIQVADEERQHGHSSPQFLEDISASFQTAQLSSSGSSYHCSINSSAKKEDHSFSDDLSQSMISDKHDCSKVVSEGPLDAEASTCGSKVVTEANRPDDGYQHSTPKKFSSVDFYCPACKNLLFQPVVLNCGHVHCEHCLSNQHNGNLKCHVCESPNPNGLPKICLVLDNLIAEQFPELHAERRESLLKQDDNEKGGSSNTASQTSQRTTKTDDYALWWTGRGPKVHIGVGCDYCGMSPIIGERYKCLDCTEKIGFDLCETCYLRSSILPGRFNQQHRLDHRFEIKQPDIFNHVFVRQEVGESDDDDDDDGYSSHDAPDDMVDGRSNTAIPHAPPPS</sequence>
<dbReference type="Proteomes" id="UP000594263">
    <property type="component" value="Unplaced"/>
</dbReference>
<dbReference type="InterPro" id="IPR027370">
    <property type="entry name" value="Znf-RING_euk"/>
</dbReference>
<dbReference type="SUPFAM" id="SSF57850">
    <property type="entry name" value="RING/U-box"/>
    <property type="match status" value="3"/>
</dbReference>
<keyword evidence="3" id="KW-0862">Zinc</keyword>
<organism evidence="8 9">
    <name type="scientific">Kalanchoe fedtschenkoi</name>
    <name type="common">Lavender scallops</name>
    <name type="synonym">South American air plant</name>
    <dbReference type="NCBI Taxonomy" id="63787"/>
    <lineage>
        <taxon>Eukaryota</taxon>
        <taxon>Viridiplantae</taxon>
        <taxon>Streptophyta</taxon>
        <taxon>Embryophyta</taxon>
        <taxon>Tracheophyta</taxon>
        <taxon>Spermatophyta</taxon>
        <taxon>Magnoliopsida</taxon>
        <taxon>eudicotyledons</taxon>
        <taxon>Gunneridae</taxon>
        <taxon>Pentapetalae</taxon>
        <taxon>Saxifragales</taxon>
        <taxon>Crassulaceae</taxon>
        <taxon>Kalanchoe</taxon>
    </lineage>
</organism>
<feature type="compositionally biased region" description="Polar residues" evidence="5">
    <location>
        <begin position="282"/>
        <end position="295"/>
    </location>
</feature>
<dbReference type="SMART" id="SM00291">
    <property type="entry name" value="ZnF_ZZ"/>
    <property type="match status" value="1"/>
</dbReference>
<dbReference type="Gene3D" id="3.30.60.90">
    <property type="match status" value="1"/>
</dbReference>
<dbReference type="GO" id="GO:0008270">
    <property type="term" value="F:zinc ion binding"/>
    <property type="evidence" value="ECO:0007669"/>
    <property type="project" value="UniProtKB-KW"/>
</dbReference>
<dbReference type="SMART" id="SM00184">
    <property type="entry name" value="RING"/>
    <property type="match status" value="2"/>
</dbReference>
<dbReference type="GO" id="GO:0043161">
    <property type="term" value="P:proteasome-mediated ubiquitin-dependent protein catabolic process"/>
    <property type="evidence" value="ECO:0007669"/>
    <property type="project" value="TreeGrafter"/>
</dbReference>
<feature type="region of interest" description="Disordered" evidence="5">
    <location>
        <begin position="385"/>
        <end position="423"/>
    </location>
</feature>
<dbReference type="AlphaFoldDB" id="A0A7N0RBL1"/>
<evidence type="ECO:0000256" key="2">
    <source>
        <dbReference type="ARBA" id="ARBA00022771"/>
    </source>
</evidence>
<evidence type="ECO:0000313" key="8">
    <source>
        <dbReference type="EnsemblPlants" id="Kaladp0008s0177.1.v1.1"/>
    </source>
</evidence>
<dbReference type="PROSITE" id="PS50089">
    <property type="entry name" value="ZF_RING_2"/>
    <property type="match status" value="2"/>
</dbReference>
<feature type="domain" description="RING-type" evidence="6">
    <location>
        <begin position="202"/>
        <end position="240"/>
    </location>
</feature>
<feature type="region of interest" description="Disordered" evidence="5">
    <location>
        <begin position="274"/>
        <end position="295"/>
    </location>
</feature>